<feature type="binding site" evidence="5">
    <location>
        <position position="324"/>
    </location>
    <ligand>
        <name>substrate</name>
    </ligand>
</feature>
<dbReference type="OrthoDB" id="9802241at2"/>
<sequence length="476" mass="52535">MVSTHPTGVQHSGSQYLPQRYDTKANPSPNQELLPLTARVHNHDSLEIGGCDVTTLVEQFGSPLYILDEETLRSACQQYRDAFKQYYKGESQVLYASKAWNCLAVCAIAASEDLGIDVASGGELYTALQAGVNPEKIYLHSNNKSREELIFATEVGCTIVVDNWHELRTLVEIVKTANSTSVQPRFLLRLTPGIECHTHEYIRTGQLDSKFGFDPNELEELFTFVSKQSVINCVGLHAHIGSQIFERQPHRDLAALMVQWLRDAAKYGLHLTELNVGGGLGVKYIESDDPPSIEEWVKPICEVIQEACVAENLPLPKLLCEPGRSLIATACVTAYTIGSSKVIPEIRTYVAIDGGMSDNPRPITYQSVYRAVVANKMSSPLTQTVTIAGKHCESGDILIKNALLPKTEPGDILVVMGTGAYNYSMASNYNRLPRSAAVVVANGEANLILQRETYQDLIRQDRLPERLKNQELGVNS</sequence>
<dbReference type="GO" id="GO:0030170">
    <property type="term" value="F:pyridoxal phosphate binding"/>
    <property type="evidence" value="ECO:0007669"/>
    <property type="project" value="UniProtKB-UniRule"/>
</dbReference>
<comment type="function">
    <text evidence="5">Specifically catalyzes the decarboxylation of meso-diaminopimelate (meso-DAP) to L-lysine.</text>
</comment>
<evidence type="ECO:0000256" key="9">
    <source>
        <dbReference type="SAM" id="MobiDB-lite"/>
    </source>
</evidence>
<feature type="compositionally biased region" description="Polar residues" evidence="9">
    <location>
        <begin position="1"/>
        <end position="17"/>
    </location>
</feature>
<evidence type="ECO:0000313" key="11">
    <source>
        <dbReference type="EMBL" id="GBG18997.1"/>
    </source>
</evidence>
<evidence type="ECO:0000256" key="8">
    <source>
        <dbReference type="RuleBase" id="RU003738"/>
    </source>
</evidence>
<dbReference type="GO" id="GO:0008836">
    <property type="term" value="F:diaminopimelate decarboxylase activity"/>
    <property type="evidence" value="ECO:0007669"/>
    <property type="project" value="UniProtKB-UniRule"/>
</dbReference>
<dbReference type="InterPro" id="IPR022657">
    <property type="entry name" value="De-COase2_CS"/>
</dbReference>
<dbReference type="PRINTS" id="PR01179">
    <property type="entry name" value="ODADCRBXLASE"/>
</dbReference>
<dbReference type="UniPathway" id="UPA00034">
    <property type="reaction ID" value="UER00027"/>
</dbReference>
<dbReference type="InterPro" id="IPR022644">
    <property type="entry name" value="De-COase2_N"/>
</dbReference>
<dbReference type="Proteomes" id="UP000245124">
    <property type="component" value="Unassembled WGS sequence"/>
</dbReference>
<dbReference type="Pfam" id="PF02784">
    <property type="entry name" value="Orn_Arg_deC_N"/>
    <property type="match status" value="1"/>
</dbReference>
<dbReference type="NCBIfam" id="TIGR01048">
    <property type="entry name" value="lysA"/>
    <property type="match status" value="1"/>
</dbReference>
<feature type="domain" description="Orn/DAP/Arg decarboxylase 2 N-terminal" evidence="10">
    <location>
        <begin position="72"/>
        <end position="328"/>
    </location>
</feature>
<dbReference type="HAMAP" id="MF_02120">
    <property type="entry name" value="LysA"/>
    <property type="match status" value="1"/>
</dbReference>
<keyword evidence="3 5" id="KW-0663">Pyridoxal phosphate</keyword>
<feature type="binding site" evidence="5">
    <location>
        <position position="393"/>
    </location>
    <ligand>
        <name>substrate</name>
    </ligand>
</feature>
<evidence type="ECO:0000259" key="10">
    <source>
        <dbReference type="Pfam" id="PF02784"/>
    </source>
</evidence>
<comment type="cofactor">
    <cofactor evidence="1 5 7 8">
        <name>pyridoxal 5'-phosphate</name>
        <dbReference type="ChEBI" id="CHEBI:597326"/>
    </cofactor>
</comment>
<evidence type="ECO:0000313" key="12">
    <source>
        <dbReference type="Proteomes" id="UP000245124"/>
    </source>
</evidence>
<feature type="binding site" evidence="5">
    <location>
        <position position="361"/>
    </location>
    <ligand>
        <name>substrate</name>
    </ligand>
</feature>
<dbReference type="Gene3D" id="2.40.37.10">
    <property type="entry name" value="Lyase, Ornithine Decarboxylase, Chain A, domain 1"/>
    <property type="match status" value="1"/>
</dbReference>
<feature type="active site" description="Proton donor" evidence="7">
    <location>
        <position position="392"/>
    </location>
</feature>
<comment type="caution">
    <text evidence="11">The sequence shown here is derived from an EMBL/GenBank/DDBJ whole genome shotgun (WGS) entry which is preliminary data.</text>
</comment>
<evidence type="ECO:0000256" key="3">
    <source>
        <dbReference type="ARBA" id="ARBA00022898"/>
    </source>
</evidence>
<dbReference type="PROSITE" id="PS00879">
    <property type="entry name" value="ODR_DC_2_2"/>
    <property type="match status" value="1"/>
</dbReference>
<dbReference type="InterPro" id="IPR000183">
    <property type="entry name" value="Orn/DAP/Arg_de-COase"/>
</dbReference>
<keyword evidence="12" id="KW-1185">Reference proteome</keyword>
<dbReference type="InterPro" id="IPR002986">
    <property type="entry name" value="DAP_deCOOHase_LysA"/>
</dbReference>
<comment type="pathway">
    <text evidence="5 8">Amino-acid biosynthesis; L-lysine biosynthesis via DAP pathway; L-lysine from DL-2,6-diaminopimelate: step 1/1.</text>
</comment>
<reference evidence="11 12" key="1">
    <citation type="submission" date="2017-06" db="EMBL/GenBank/DDBJ databases">
        <title>Genome sequencing of cyanobaciteial culture collection at National Institute for Environmental Studies (NIES).</title>
        <authorList>
            <person name="Hirose Y."/>
            <person name="Shimura Y."/>
            <person name="Fujisawa T."/>
            <person name="Nakamura Y."/>
            <person name="Kawachi M."/>
        </authorList>
    </citation>
    <scope>NUCLEOTIDE SEQUENCE [LARGE SCALE GENOMIC DNA]</scope>
    <source>
        <strain evidence="11 12">NIES-4072</strain>
    </source>
</reference>
<protein>
    <recommendedName>
        <fullName evidence="5 6">Diaminopimelate decarboxylase</fullName>
        <shortName evidence="5">DAP decarboxylase</shortName>
        <shortName evidence="5">DAPDC</shortName>
        <ecNumber evidence="5 6">4.1.1.20</ecNumber>
    </recommendedName>
</protein>
<comment type="similarity">
    <text evidence="5">Belongs to the Orn/Lys/Arg decarboxylase class-II family. LysA subfamily.</text>
</comment>
<dbReference type="EC" id="4.1.1.20" evidence="5 6"/>
<evidence type="ECO:0000256" key="2">
    <source>
        <dbReference type="ARBA" id="ARBA00022793"/>
    </source>
</evidence>
<accession>A0A2R5FJR4</accession>
<feature type="binding site" evidence="5">
    <location>
        <position position="365"/>
    </location>
    <ligand>
        <name>substrate</name>
    </ligand>
</feature>
<name>A0A2R5FJR4_NOSCO</name>
<dbReference type="GO" id="GO:0009089">
    <property type="term" value="P:lysine biosynthetic process via diaminopimelate"/>
    <property type="evidence" value="ECO:0007669"/>
    <property type="project" value="UniProtKB-UniRule"/>
</dbReference>
<dbReference type="InterPro" id="IPR009006">
    <property type="entry name" value="Ala_racemase/Decarboxylase_C"/>
</dbReference>
<dbReference type="PANTHER" id="PTHR43727:SF2">
    <property type="entry name" value="GROUP IV DECARBOXYLASE"/>
    <property type="match status" value="1"/>
</dbReference>
<dbReference type="RefSeq" id="WP_109008886.1">
    <property type="nucleotide sequence ID" value="NZ_BDUD01000001.1"/>
</dbReference>
<feature type="binding site" evidence="5">
    <location>
        <position position="279"/>
    </location>
    <ligand>
        <name>pyridoxal 5'-phosphate</name>
        <dbReference type="ChEBI" id="CHEBI:597326"/>
    </ligand>
</feature>
<keyword evidence="2 5" id="KW-0210">Decarboxylase</keyword>
<feature type="binding site" evidence="5">
    <location>
        <begin position="321"/>
        <end position="324"/>
    </location>
    <ligand>
        <name>pyridoxal 5'-phosphate</name>
        <dbReference type="ChEBI" id="CHEBI:597326"/>
    </ligand>
</feature>
<dbReference type="Gene3D" id="3.20.20.10">
    <property type="entry name" value="Alanine racemase"/>
    <property type="match status" value="1"/>
</dbReference>
<evidence type="ECO:0000256" key="4">
    <source>
        <dbReference type="ARBA" id="ARBA00023239"/>
    </source>
</evidence>
<evidence type="ECO:0000256" key="1">
    <source>
        <dbReference type="ARBA" id="ARBA00001933"/>
    </source>
</evidence>
<keyword evidence="4 5" id="KW-0456">Lyase</keyword>
<comment type="subunit">
    <text evidence="5">Homodimer.</text>
</comment>
<feature type="region of interest" description="Disordered" evidence="9">
    <location>
        <begin position="1"/>
        <end position="28"/>
    </location>
</feature>
<evidence type="ECO:0000256" key="6">
    <source>
        <dbReference type="NCBIfam" id="TIGR01048"/>
    </source>
</evidence>
<dbReference type="AlphaFoldDB" id="A0A2R5FJR4"/>
<comment type="catalytic activity">
    <reaction evidence="5 8">
        <text>meso-2,6-diaminopimelate + H(+) = L-lysine + CO2</text>
        <dbReference type="Rhea" id="RHEA:15101"/>
        <dbReference type="ChEBI" id="CHEBI:15378"/>
        <dbReference type="ChEBI" id="CHEBI:16526"/>
        <dbReference type="ChEBI" id="CHEBI:32551"/>
        <dbReference type="ChEBI" id="CHEBI:57791"/>
        <dbReference type="EC" id="4.1.1.20"/>
    </reaction>
</comment>
<dbReference type="PANTHER" id="PTHR43727">
    <property type="entry name" value="DIAMINOPIMELATE DECARBOXYLASE"/>
    <property type="match status" value="1"/>
</dbReference>
<dbReference type="SUPFAM" id="SSF50621">
    <property type="entry name" value="Alanine racemase C-terminal domain-like"/>
    <property type="match status" value="1"/>
</dbReference>
<keyword evidence="5 8" id="KW-0457">Lysine biosynthesis</keyword>
<feature type="binding site" evidence="5">
    <location>
        <position position="421"/>
    </location>
    <ligand>
        <name>substrate</name>
    </ligand>
</feature>
<feature type="binding site" evidence="5">
    <location>
        <position position="421"/>
    </location>
    <ligand>
        <name>pyridoxal 5'-phosphate</name>
        <dbReference type="ChEBI" id="CHEBI:597326"/>
    </ligand>
</feature>
<dbReference type="SUPFAM" id="SSF51419">
    <property type="entry name" value="PLP-binding barrel"/>
    <property type="match status" value="1"/>
</dbReference>
<dbReference type="EMBL" id="BDUD01000001">
    <property type="protein sequence ID" value="GBG18997.1"/>
    <property type="molecule type" value="Genomic_DNA"/>
</dbReference>
<gene>
    <name evidence="5" type="primary">lysA</name>
    <name evidence="11" type="ORF">NIES4072_26620</name>
</gene>
<evidence type="ECO:0000256" key="7">
    <source>
        <dbReference type="PIRSR" id="PIRSR600183-50"/>
    </source>
</evidence>
<dbReference type="InterPro" id="IPR029066">
    <property type="entry name" value="PLP-binding_barrel"/>
</dbReference>
<dbReference type="CDD" id="cd06828">
    <property type="entry name" value="PLPDE_III_DapDC"/>
    <property type="match status" value="1"/>
</dbReference>
<keyword evidence="5" id="KW-0028">Amino-acid biosynthesis</keyword>
<feature type="modified residue" description="N6-(pyridoxal phosphate)lysine" evidence="5 7">
    <location>
        <position position="98"/>
    </location>
</feature>
<dbReference type="FunFam" id="3.20.20.10:FF:000003">
    <property type="entry name" value="Diaminopimelate decarboxylase"/>
    <property type="match status" value="1"/>
</dbReference>
<organism evidence="11 12">
    <name type="scientific">Nostoc commune NIES-4072</name>
    <dbReference type="NCBI Taxonomy" id="2005467"/>
    <lineage>
        <taxon>Bacteria</taxon>
        <taxon>Bacillati</taxon>
        <taxon>Cyanobacteriota</taxon>
        <taxon>Cyanophyceae</taxon>
        <taxon>Nostocales</taxon>
        <taxon>Nostocaceae</taxon>
        <taxon>Nostoc</taxon>
    </lineage>
</organism>
<dbReference type="PRINTS" id="PR01181">
    <property type="entry name" value="DAPDCRBXLASE"/>
</dbReference>
<proteinExistence type="inferred from homology"/>
<evidence type="ECO:0000256" key="5">
    <source>
        <dbReference type="HAMAP-Rule" id="MF_02120"/>
    </source>
</evidence>